<dbReference type="AlphaFoldDB" id="A0AB73IH82"/>
<organism evidence="1 2">
    <name type="scientific">Paraburkholderia caledonica</name>
    <dbReference type="NCBI Taxonomy" id="134536"/>
    <lineage>
        <taxon>Bacteria</taxon>
        <taxon>Pseudomonadati</taxon>
        <taxon>Pseudomonadota</taxon>
        <taxon>Betaproteobacteria</taxon>
        <taxon>Burkholderiales</taxon>
        <taxon>Burkholderiaceae</taxon>
        <taxon>Paraburkholderia</taxon>
    </lineage>
</organism>
<comment type="caution">
    <text evidence="1">The sequence shown here is derived from an EMBL/GenBank/DDBJ whole genome shotgun (WGS) entry which is preliminary data.</text>
</comment>
<dbReference type="Proteomes" id="UP001229486">
    <property type="component" value="Unassembled WGS sequence"/>
</dbReference>
<gene>
    <name evidence="1" type="ORF">J2793_004853</name>
</gene>
<accession>A0AB73IH82</accession>
<reference evidence="1" key="1">
    <citation type="submission" date="2023-07" db="EMBL/GenBank/DDBJ databases">
        <title>Sorghum-associated microbial communities from plants grown in Nebraska, USA.</title>
        <authorList>
            <person name="Schachtman D."/>
        </authorList>
    </citation>
    <scope>NUCLEOTIDE SEQUENCE</scope>
    <source>
        <strain evidence="1">DS1061</strain>
    </source>
</reference>
<protein>
    <submittedName>
        <fullName evidence="1">Uncharacterized protein</fullName>
    </submittedName>
</protein>
<sequence length="82" mass="9336">MCRDKPSPGWIASGMRGLLAVLNQCDWRLHMKRPLKFHQALSFTRHAAPVNLFASHSEYQPYACPAVSISDTTHKMFSLYSK</sequence>
<evidence type="ECO:0000313" key="1">
    <source>
        <dbReference type="EMBL" id="MDP9649386.1"/>
    </source>
</evidence>
<proteinExistence type="predicted"/>
<dbReference type="EMBL" id="JAURTK010000006">
    <property type="protein sequence ID" value="MDP9649386.1"/>
    <property type="molecule type" value="Genomic_DNA"/>
</dbReference>
<name>A0AB73IH82_9BURK</name>
<evidence type="ECO:0000313" key="2">
    <source>
        <dbReference type="Proteomes" id="UP001229486"/>
    </source>
</evidence>